<evidence type="ECO:0000313" key="2">
    <source>
        <dbReference type="Proteomes" id="UP000616346"/>
    </source>
</evidence>
<dbReference type="RefSeq" id="WP_191710542.1">
    <property type="nucleotide sequence ID" value="NZ_JACSPQ010000017.1"/>
</dbReference>
<evidence type="ECO:0000313" key="1">
    <source>
        <dbReference type="EMBL" id="MBD8002818.1"/>
    </source>
</evidence>
<name>A0ABR8VDH7_9BACT</name>
<organism evidence="1 2">
    <name type="scientific">Phocaeicola faecium</name>
    <dbReference type="NCBI Taxonomy" id="2762213"/>
    <lineage>
        <taxon>Bacteria</taxon>
        <taxon>Pseudomonadati</taxon>
        <taxon>Bacteroidota</taxon>
        <taxon>Bacteroidia</taxon>
        <taxon>Bacteroidales</taxon>
        <taxon>Bacteroidaceae</taxon>
        <taxon>Phocaeicola</taxon>
    </lineage>
</organism>
<dbReference type="EMBL" id="JACSPQ010000017">
    <property type="protein sequence ID" value="MBD8002818.1"/>
    <property type="molecule type" value="Genomic_DNA"/>
</dbReference>
<keyword evidence="2" id="KW-1185">Reference proteome</keyword>
<dbReference type="Gene3D" id="2.60.40.3080">
    <property type="match status" value="1"/>
</dbReference>
<gene>
    <name evidence="1" type="ORF">H9626_11440</name>
</gene>
<sequence>MRPKLSILFFSIFLFSMESVIGKMGASCLEWEGKWKNYERSLDGIPISGQVADNLLILSNDRPDRDIVITFMDSSGIVILEKYVPQSQSAYVILPLEELPDGNTYMIVVTSSNPSDRIYATFEK</sequence>
<comment type="caution">
    <text evidence="1">The sequence shown here is derived from an EMBL/GenBank/DDBJ whole genome shotgun (WGS) entry which is preliminary data.</text>
</comment>
<protein>
    <submittedName>
        <fullName evidence="1">DUF3244 domain-containing protein</fullName>
    </submittedName>
</protein>
<accession>A0ABR8VDH7</accession>
<dbReference type="Proteomes" id="UP000616346">
    <property type="component" value="Unassembled WGS sequence"/>
</dbReference>
<reference evidence="1 2" key="1">
    <citation type="submission" date="2020-08" db="EMBL/GenBank/DDBJ databases">
        <title>A Genomic Blueprint of the Chicken Gut Microbiome.</title>
        <authorList>
            <person name="Gilroy R."/>
            <person name="Ravi A."/>
            <person name="Getino M."/>
            <person name="Pursley I."/>
            <person name="Horton D.L."/>
            <person name="Alikhan N.-F."/>
            <person name="Baker D."/>
            <person name="Gharbi K."/>
            <person name="Hall N."/>
            <person name="Watson M."/>
            <person name="Adriaenssens E.M."/>
            <person name="Foster-Nyarko E."/>
            <person name="Jarju S."/>
            <person name="Secka A."/>
            <person name="Antonio M."/>
            <person name="Oren A."/>
            <person name="Chaudhuri R."/>
            <person name="La Ragione R.M."/>
            <person name="Hildebrand F."/>
            <person name="Pallen M.J."/>
        </authorList>
    </citation>
    <scope>NUCLEOTIDE SEQUENCE [LARGE SCALE GENOMIC DNA]</scope>
    <source>
        <strain evidence="1 2">Sa1YUN3</strain>
    </source>
</reference>
<proteinExistence type="predicted"/>